<dbReference type="EMBL" id="BSPC01000007">
    <property type="protein sequence ID" value="GLS17885.1"/>
    <property type="molecule type" value="Genomic_DNA"/>
</dbReference>
<organism evidence="2 3">
    <name type="scientific">Labrys miyagiensis</name>
    <dbReference type="NCBI Taxonomy" id="346912"/>
    <lineage>
        <taxon>Bacteria</taxon>
        <taxon>Pseudomonadati</taxon>
        <taxon>Pseudomonadota</taxon>
        <taxon>Alphaproteobacteria</taxon>
        <taxon>Hyphomicrobiales</taxon>
        <taxon>Xanthobacteraceae</taxon>
        <taxon>Labrys</taxon>
    </lineage>
</organism>
<keyword evidence="3" id="KW-1185">Reference proteome</keyword>
<gene>
    <name evidence="2" type="ORF">GCM10007874_09010</name>
</gene>
<dbReference type="Proteomes" id="UP001156882">
    <property type="component" value="Unassembled WGS sequence"/>
</dbReference>
<sequence>MLTQTIMAPSRYEEAAGLPIPEADCRALIEAAASDNVPAAPEEALALARTLTGLYRRAEFEDAALFCTGLAALFAAYPASLGRQVVDPVRGLPARQKFPPALAEVREALDAAQCRRNAVAWRARYLLEERARREAEAARPTASAGARAATLEKLRALRVEPGRAAAVAAVNQESADFFSRTPLQAERLGGTWNEGYSHADTGAANPSPTAGKVAERSEVGRGSVALTFDQATDRATLPLPSPLRADTFPAVGEEFLHPSPEALEAPAIRAHPAELGPANRPRSAATLAEQLSPSPTPTRSPE</sequence>
<feature type="region of interest" description="Disordered" evidence="1">
    <location>
        <begin position="256"/>
        <end position="302"/>
    </location>
</feature>
<proteinExistence type="predicted"/>
<accession>A0ABQ6CCM5</accession>
<protein>
    <submittedName>
        <fullName evidence="2">Uncharacterized protein</fullName>
    </submittedName>
</protein>
<feature type="region of interest" description="Disordered" evidence="1">
    <location>
        <begin position="191"/>
        <end position="218"/>
    </location>
</feature>
<evidence type="ECO:0000313" key="2">
    <source>
        <dbReference type="EMBL" id="GLS17885.1"/>
    </source>
</evidence>
<evidence type="ECO:0000256" key="1">
    <source>
        <dbReference type="SAM" id="MobiDB-lite"/>
    </source>
</evidence>
<comment type="caution">
    <text evidence="2">The sequence shown here is derived from an EMBL/GenBank/DDBJ whole genome shotgun (WGS) entry which is preliminary data.</text>
</comment>
<name>A0ABQ6CCM5_9HYPH</name>
<reference evidence="3" key="1">
    <citation type="journal article" date="2019" name="Int. J. Syst. Evol. Microbiol.">
        <title>The Global Catalogue of Microorganisms (GCM) 10K type strain sequencing project: providing services to taxonomists for standard genome sequencing and annotation.</title>
        <authorList>
            <consortium name="The Broad Institute Genomics Platform"/>
            <consortium name="The Broad Institute Genome Sequencing Center for Infectious Disease"/>
            <person name="Wu L."/>
            <person name="Ma J."/>
        </authorList>
    </citation>
    <scope>NUCLEOTIDE SEQUENCE [LARGE SCALE GENOMIC DNA]</scope>
    <source>
        <strain evidence="3">NBRC 101365</strain>
    </source>
</reference>
<evidence type="ECO:0000313" key="3">
    <source>
        <dbReference type="Proteomes" id="UP001156882"/>
    </source>
</evidence>